<dbReference type="InterPro" id="IPR015797">
    <property type="entry name" value="NUDIX_hydrolase-like_dom_sf"/>
</dbReference>
<dbReference type="SUPFAM" id="SSF55811">
    <property type="entry name" value="Nudix"/>
    <property type="match status" value="1"/>
</dbReference>
<dbReference type="RefSeq" id="WP_173534469.1">
    <property type="nucleotide sequence ID" value="NZ_CP054143.1"/>
</dbReference>
<dbReference type="Gene3D" id="3.90.79.10">
    <property type="entry name" value="Nucleoside Triphosphate Pyrophosphohydrolase"/>
    <property type="match status" value="1"/>
</dbReference>
<dbReference type="Pfam" id="PF00293">
    <property type="entry name" value="NUDIX"/>
    <property type="match status" value="1"/>
</dbReference>
<keyword evidence="5" id="KW-1185">Reference proteome</keyword>
<dbReference type="AlphaFoldDB" id="A0A6M8SV74"/>
<feature type="domain" description="Nudix hydrolase" evidence="3">
    <location>
        <begin position="6"/>
        <end position="131"/>
    </location>
</feature>
<dbReference type="InterPro" id="IPR020084">
    <property type="entry name" value="NUDIX_hydrolase_CS"/>
</dbReference>
<evidence type="ECO:0000256" key="1">
    <source>
        <dbReference type="ARBA" id="ARBA00001946"/>
    </source>
</evidence>
<name>A0A6M8SV74_9NEIS</name>
<dbReference type="PROSITE" id="PS00893">
    <property type="entry name" value="NUDIX_BOX"/>
    <property type="match status" value="1"/>
</dbReference>
<organism evidence="4 5">
    <name type="scientific">Deefgea piscis</name>
    <dbReference type="NCBI Taxonomy" id="2739061"/>
    <lineage>
        <taxon>Bacteria</taxon>
        <taxon>Pseudomonadati</taxon>
        <taxon>Pseudomonadota</taxon>
        <taxon>Betaproteobacteria</taxon>
        <taxon>Neisseriales</taxon>
        <taxon>Chitinibacteraceae</taxon>
        <taxon>Deefgea</taxon>
    </lineage>
</organism>
<comment type="cofactor">
    <cofactor evidence="1">
        <name>Mg(2+)</name>
        <dbReference type="ChEBI" id="CHEBI:18420"/>
    </cofactor>
</comment>
<protein>
    <submittedName>
        <fullName evidence="4">NUDIX domain-containing protein</fullName>
    </submittedName>
</protein>
<keyword evidence="2" id="KW-0378">Hydrolase</keyword>
<accession>A0A6M8SV74</accession>
<dbReference type="EMBL" id="CP054143">
    <property type="protein sequence ID" value="QKJ67968.1"/>
    <property type="molecule type" value="Genomic_DNA"/>
</dbReference>
<proteinExistence type="predicted"/>
<dbReference type="GO" id="GO:0016787">
    <property type="term" value="F:hydrolase activity"/>
    <property type="evidence" value="ECO:0007669"/>
    <property type="project" value="UniProtKB-KW"/>
</dbReference>
<sequence length="159" mass="17842">MTETLSLIRVVTLLCVQQDRVLLVRKQGSAYWMLPGGKPDENEAPLKTLQREIQEELGVDVVESRWFGRFSAPAANEAGFTVQAEVYCAALTGPAQASAEIAEVCWFDLNQLESAKLAPLLREHILPALVSKRRVGWVVRPRTHQLADLNWWVSVCRCL</sequence>
<dbReference type="PROSITE" id="PS51462">
    <property type="entry name" value="NUDIX"/>
    <property type="match status" value="1"/>
</dbReference>
<evidence type="ECO:0000256" key="2">
    <source>
        <dbReference type="ARBA" id="ARBA00022801"/>
    </source>
</evidence>
<dbReference type="PANTHER" id="PTHR43046">
    <property type="entry name" value="GDP-MANNOSE MANNOSYL HYDROLASE"/>
    <property type="match status" value="1"/>
</dbReference>
<dbReference type="Proteomes" id="UP000504844">
    <property type="component" value="Chromosome"/>
</dbReference>
<evidence type="ECO:0000259" key="3">
    <source>
        <dbReference type="PROSITE" id="PS51462"/>
    </source>
</evidence>
<dbReference type="InterPro" id="IPR000086">
    <property type="entry name" value="NUDIX_hydrolase_dom"/>
</dbReference>
<evidence type="ECO:0000313" key="4">
    <source>
        <dbReference type="EMBL" id="QKJ67968.1"/>
    </source>
</evidence>
<dbReference type="KEGG" id="dee:HQN60_15255"/>
<dbReference type="PANTHER" id="PTHR43046:SF2">
    <property type="entry name" value="8-OXO-DGTP DIPHOSPHATASE-RELATED"/>
    <property type="match status" value="1"/>
</dbReference>
<evidence type="ECO:0000313" key="5">
    <source>
        <dbReference type="Proteomes" id="UP000504844"/>
    </source>
</evidence>
<dbReference type="CDD" id="cd04690">
    <property type="entry name" value="NUDIX_Hydrolase"/>
    <property type="match status" value="1"/>
</dbReference>
<reference evidence="4 5" key="1">
    <citation type="submission" date="2020-05" db="EMBL/GenBank/DDBJ databases">
        <title>Complete genome sequence of Deefgea sp. D17.</title>
        <authorList>
            <person name="Bae J.-W."/>
            <person name="Han J.E."/>
        </authorList>
    </citation>
    <scope>NUCLEOTIDE SEQUENCE [LARGE SCALE GENOMIC DNA]</scope>
    <source>
        <strain evidence="4 5">D17</strain>
    </source>
</reference>
<gene>
    <name evidence="4" type="ORF">HQN60_15255</name>
</gene>